<dbReference type="InterPro" id="IPR013783">
    <property type="entry name" value="Ig-like_fold"/>
</dbReference>
<evidence type="ECO:0000259" key="3">
    <source>
        <dbReference type="Pfam" id="PF16561"/>
    </source>
</evidence>
<feature type="compositionally biased region" description="Low complexity" evidence="2">
    <location>
        <begin position="226"/>
        <end position="238"/>
    </location>
</feature>
<evidence type="ECO:0000313" key="5">
    <source>
        <dbReference type="Proteomes" id="UP000669133"/>
    </source>
</evidence>
<dbReference type="PANTHER" id="PTHR10343">
    <property type="entry name" value="5'-AMP-ACTIVATED PROTEIN KINASE , BETA SUBUNIT"/>
    <property type="match status" value="1"/>
</dbReference>
<feature type="compositionally biased region" description="Low complexity" evidence="2">
    <location>
        <begin position="263"/>
        <end position="281"/>
    </location>
</feature>
<dbReference type="PANTHER" id="PTHR10343:SF81">
    <property type="entry name" value="CRUCIFORM DNA-RECOGNIZING PROTEIN 1-RELATED"/>
    <property type="match status" value="1"/>
</dbReference>
<dbReference type="GO" id="GO:0019901">
    <property type="term" value="F:protein kinase binding"/>
    <property type="evidence" value="ECO:0007669"/>
    <property type="project" value="TreeGrafter"/>
</dbReference>
<organism evidence="4 5">
    <name type="scientific">Candida metapsilosis</name>
    <dbReference type="NCBI Taxonomy" id="273372"/>
    <lineage>
        <taxon>Eukaryota</taxon>
        <taxon>Fungi</taxon>
        <taxon>Dikarya</taxon>
        <taxon>Ascomycota</taxon>
        <taxon>Saccharomycotina</taxon>
        <taxon>Pichiomycetes</taxon>
        <taxon>Debaryomycetaceae</taxon>
        <taxon>Candida/Lodderomyces clade</taxon>
        <taxon>Candida</taxon>
    </lineage>
</organism>
<feature type="region of interest" description="Disordered" evidence="2">
    <location>
        <begin position="87"/>
        <end position="323"/>
    </location>
</feature>
<sequence length="323" mass="34594">MYQYTIEAPKDIESVQITGTFDNWSKSLPEITTPPFEQTIILDDKQDIIFKFIINGNWTTLDSYPTVTDEHGNTNNIVHAEHLILVEEEKDEENKGDDGLREEEGVSGSGDSPVVLAVTDGDHTFDNIGKSVANKHVRAGETDNKVNTKSRKDAEDTERYAGQTKNEPLVSQNATGINPTSSSSSFAAVSSPPTSSDFENIAETPSPDPDVQENKQAESAQAAPVANASTANKSSNAAVPGDKPEKPTLLAHPSESTLRAPHSSGSQTPVVASSSSSIATPDQEDSPQAPRIPGSFDGRPSVERTSSGGKREGLISKFKSLFR</sequence>
<dbReference type="Gene3D" id="2.60.40.10">
    <property type="entry name" value="Immunoglobulins"/>
    <property type="match status" value="1"/>
</dbReference>
<protein>
    <recommendedName>
        <fullName evidence="3">AMP-activated protein kinase glycogen-binding domain-containing protein</fullName>
    </recommendedName>
</protein>
<feature type="compositionally biased region" description="Basic and acidic residues" evidence="2">
    <location>
        <begin position="87"/>
        <end position="104"/>
    </location>
</feature>
<dbReference type="Pfam" id="PF16561">
    <property type="entry name" value="AMPK1_CBM"/>
    <property type="match status" value="1"/>
</dbReference>
<name>A0A8H8DEQ5_9ASCO</name>
<dbReference type="AlphaFoldDB" id="A0A8H8DEQ5"/>
<feature type="compositionally biased region" description="Basic and acidic residues" evidence="2">
    <location>
        <begin position="138"/>
        <end position="159"/>
    </location>
</feature>
<dbReference type="EMBL" id="JAEOAQ010000001">
    <property type="protein sequence ID" value="KAG5421956.1"/>
    <property type="molecule type" value="Genomic_DNA"/>
</dbReference>
<dbReference type="GO" id="GO:0005634">
    <property type="term" value="C:nucleus"/>
    <property type="evidence" value="ECO:0007669"/>
    <property type="project" value="TreeGrafter"/>
</dbReference>
<feature type="compositionally biased region" description="Polar residues" evidence="2">
    <location>
        <begin position="163"/>
        <end position="178"/>
    </location>
</feature>
<reference evidence="4 5" key="1">
    <citation type="submission" date="2020-12" db="EMBL/GenBank/DDBJ databases">
        <title>Effect of drift, selection, and recombination on the evolution of hybrid genomes in Candida yeast pathogens.</title>
        <authorList>
            <person name="Mixao V."/>
            <person name="Ksiezopolska E."/>
            <person name="Saus E."/>
            <person name="Boekhout T."/>
            <person name="Gacser A."/>
            <person name="Gabaldon T."/>
        </authorList>
    </citation>
    <scope>NUCLEOTIDE SEQUENCE [LARGE SCALE GENOMIC DNA]</scope>
    <source>
        <strain evidence="4 5">BP57</strain>
    </source>
</reference>
<dbReference type="SUPFAM" id="SSF81296">
    <property type="entry name" value="E set domains"/>
    <property type="match status" value="1"/>
</dbReference>
<dbReference type="InterPro" id="IPR050827">
    <property type="entry name" value="CRP1_MDG1_kinase"/>
</dbReference>
<gene>
    <name evidence="4" type="ORF">I9W82_001049</name>
</gene>
<dbReference type="GO" id="GO:0005737">
    <property type="term" value="C:cytoplasm"/>
    <property type="evidence" value="ECO:0007669"/>
    <property type="project" value="TreeGrafter"/>
</dbReference>
<comment type="caution">
    <text evidence="4">The sequence shown here is derived from an EMBL/GenBank/DDBJ whole genome shotgun (WGS) entry which is preliminary data.</text>
</comment>
<dbReference type="RefSeq" id="XP_067551072.1">
    <property type="nucleotide sequence ID" value="XM_067689753.1"/>
</dbReference>
<accession>A0A8H8DEQ5</accession>
<dbReference type="GO" id="GO:0031588">
    <property type="term" value="C:nucleotide-activated protein kinase complex"/>
    <property type="evidence" value="ECO:0007669"/>
    <property type="project" value="TreeGrafter"/>
</dbReference>
<dbReference type="InterPro" id="IPR032640">
    <property type="entry name" value="AMPK1_CBM"/>
</dbReference>
<feature type="domain" description="AMP-activated protein kinase glycogen-binding" evidence="3">
    <location>
        <begin position="6"/>
        <end position="80"/>
    </location>
</feature>
<comment type="similarity">
    <text evidence="1">Belongs to the CRP1/MDG1 family.</text>
</comment>
<proteinExistence type="inferred from homology"/>
<dbReference type="OrthoDB" id="5873279at2759"/>
<keyword evidence="5" id="KW-1185">Reference proteome</keyword>
<evidence type="ECO:0000313" key="4">
    <source>
        <dbReference type="EMBL" id="KAG5421956.1"/>
    </source>
</evidence>
<dbReference type="Proteomes" id="UP000669133">
    <property type="component" value="Unassembled WGS sequence"/>
</dbReference>
<evidence type="ECO:0000256" key="2">
    <source>
        <dbReference type="SAM" id="MobiDB-lite"/>
    </source>
</evidence>
<dbReference type="GeneID" id="93649678"/>
<evidence type="ECO:0000256" key="1">
    <source>
        <dbReference type="ARBA" id="ARBA00038216"/>
    </source>
</evidence>
<dbReference type="InterPro" id="IPR014756">
    <property type="entry name" value="Ig_E-set"/>
</dbReference>
<dbReference type="GO" id="GO:0007165">
    <property type="term" value="P:signal transduction"/>
    <property type="evidence" value="ECO:0007669"/>
    <property type="project" value="TreeGrafter"/>
</dbReference>
<feature type="compositionally biased region" description="Low complexity" evidence="2">
    <location>
        <begin position="179"/>
        <end position="196"/>
    </location>
</feature>
<dbReference type="CDD" id="cd02859">
    <property type="entry name" value="E_set_AMPKbeta_like_N"/>
    <property type="match status" value="1"/>
</dbReference>